<feature type="region of interest" description="Disordered" evidence="1">
    <location>
        <begin position="1"/>
        <end position="21"/>
    </location>
</feature>
<reference evidence="2" key="1">
    <citation type="submission" date="2018-03" db="EMBL/GenBank/DDBJ databases">
        <authorList>
            <person name="Guldener U."/>
        </authorList>
    </citation>
    <scope>NUCLEOTIDE SEQUENCE</scope>
</reference>
<evidence type="ECO:0000256" key="1">
    <source>
        <dbReference type="SAM" id="MobiDB-lite"/>
    </source>
</evidence>
<accession>A0AAE8SUF6</accession>
<proteinExistence type="predicted"/>
<sequence length="223" mass="24238">MSGNNPLHGRDEGPRPPVGQPYYPPAQLYYYTAGYYYPTWPITYLPYAIIPPAPVYATNTNTNQPPAGNGGGHHPVRAPQPSPPSDGSLPATQLPNTTGGTGCEPGYNYFFHSKNTKMHVFKTPTPPWQLPASAHVPFSAVHVPTSTTLAELLRGFGCDNRDPKKNRCYEIVQGTGGRWYKGMSFAGDEKDAGKKTIGEIGWDETRTGQPGGKPVVCVYLTKD</sequence>
<keyword evidence="3" id="KW-1185">Reference proteome</keyword>
<evidence type="ECO:0000313" key="2">
    <source>
        <dbReference type="EMBL" id="SPO01184.1"/>
    </source>
</evidence>
<organism evidence="2 3">
    <name type="scientific">Cephalotrichum gorgonifer</name>
    <dbReference type="NCBI Taxonomy" id="2041049"/>
    <lineage>
        <taxon>Eukaryota</taxon>
        <taxon>Fungi</taxon>
        <taxon>Dikarya</taxon>
        <taxon>Ascomycota</taxon>
        <taxon>Pezizomycotina</taxon>
        <taxon>Sordariomycetes</taxon>
        <taxon>Hypocreomycetidae</taxon>
        <taxon>Microascales</taxon>
        <taxon>Microascaceae</taxon>
        <taxon>Cephalotrichum</taxon>
    </lineage>
</organism>
<dbReference type="Proteomes" id="UP001187682">
    <property type="component" value="Unassembled WGS sequence"/>
</dbReference>
<dbReference type="EMBL" id="ONZQ02000004">
    <property type="protein sequence ID" value="SPO01184.1"/>
    <property type="molecule type" value="Genomic_DNA"/>
</dbReference>
<protein>
    <submittedName>
        <fullName evidence="2">Uncharacterized protein</fullName>
    </submittedName>
</protein>
<evidence type="ECO:0000313" key="3">
    <source>
        <dbReference type="Proteomes" id="UP001187682"/>
    </source>
</evidence>
<feature type="region of interest" description="Disordered" evidence="1">
    <location>
        <begin position="60"/>
        <end position="98"/>
    </location>
</feature>
<name>A0AAE8SUF6_9PEZI</name>
<dbReference type="AlphaFoldDB" id="A0AAE8SUF6"/>
<comment type="caution">
    <text evidence="2">The sequence shown here is derived from an EMBL/GenBank/DDBJ whole genome shotgun (WGS) entry which is preliminary data.</text>
</comment>
<gene>
    <name evidence="2" type="ORF">DNG_03931</name>
</gene>